<reference evidence="8 9" key="1">
    <citation type="submission" date="2020-03" db="EMBL/GenBank/DDBJ databases">
        <title>Sequencing the genomes of 1000 actinobacteria strains.</title>
        <authorList>
            <person name="Klenk H.-P."/>
        </authorList>
    </citation>
    <scope>NUCLEOTIDE SEQUENCE [LARGE SCALE GENOMIC DNA]</scope>
    <source>
        <strain evidence="8 9">DSM 45490</strain>
    </source>
</reference>
<dbReference type="PANTHER" id="PTHR43161:SF9">
    <property type="entry name" value="SORBITOL DEHYDROGENASE"/>
    <property type="match status" value="1"/>
</dbReference>
<comment type="cofactor">
    <cofactor evidence="1">
        <name>Zn(2+)</name>
        <dbReference type="ChEBI" id="CHEBI:29105"/>
    </cofactor>
</comment>
<dbReference type="EMBL" id="JAASRO010000001">
    <property type="protein sequence ID" value="NIK58884.1"/>
    <property type="molecule type" value="Genomic_DNA"/>
</dbReference>
<evidence type="ECO:0000256" key="5">
    <source>
        <dbReference type="ARBA" id="ARBA00023002"/>
    </source>
</evidence>
<dbReference type="Gene3D" id="3.40.50.720">
    <property type="entry name" value="NAD(P)-binding Rossmann-like Domain"/>
    <property type="match status" value="1"/>
</dbReference>
<feature type="domain" description="Alcohol dehydrogenase-like N-terminal" evidence="7">
    <location>
        <begin position="26"/>
        <end position="140"/>
    </location>
</feature>
<evidence type="ECO:0000259" key="6">
    <source>
        <dbReference type="Pfam" id="PF00107"/>
    </source>
</evidence>
<dbReference type="CDD" id="cd08232">
    <property type="entry name" value="idonate-5-DH"/>
    <property type="match status" value="1"/>
</dbReference>
<dbReference type="Pfam" id="PF00107">
    <property type="entry name" value="ADH_zinc_N"/>
    <property type="match status" value="1"/>
</dbReference>
<proteinExistence type="inferred from homology"/>
<protein>
    <submittedName>
        <fullName evidence="8">L-idonate 5-dehydrogenase</fullName>
        <ecNumber evidence="8">1.1.1.264</ecNumber>
    </submittedName>
</protein>
<accession>A0A7X5VCU6</accession>
<dbReference type="Pfam" id="PF08240">
    <property type="entry name" value="ADH_N"/>
    <property type="match status" value="1"/>
</dbReference>
<keyword evidence="3" id="KW-0479">Metal-binding</keyword>
<evidence type="ECO:0000259" key="7">
    <source>
        <dbReference type="Pfam" id="PF08240"/>
    </source>
</evidence>
<evidence type="ECO:0000256" key="3">
    <source>
        <dbReference type="ARBA" id="ARBA00022723"/>
    </source>
</evidence>
<dbReference type="SUPFAM" id="SSF51735">
    <property type="entry name" value="NAD(P)-binding Rossmann-fold domains"/>
    <property type="match status" value="1"/>
</dbReference>
<dbReference type="SUPFAM" id="SSF50129">
    <property type="entry name" value="GroES-like"/>
    <property type="match status" value="1"/>
</dbReference>
<keyword evidence="4" id="KW-0862">Zinc</keyword>
<dbReference type="EC" id="1.1.1.264" evidence="8"/>
<dbReference type="Gene3D" id="3.90.180.10">
    <property type="entry name" value="Medium-chain alcohol dehydrogenases, catalytic domain"/>
    <property type="match status" value="1"/>
</dbReference>
<evidence type="ECO:0000256" key="1">
    <source>
        <dbReference type="ARBA" id="ARBA00001947"/>
    </source>
</evidence>
<dbReference type="PANTHER" id="PTHR43161">
    <property type="entry name" value="SORBITOL DEHYDROGENASE"/>
    <property type="match status" value="1"/>
</dbReference>
<dbReference type="GO" id="GO:0046872">
    <property type="term" value="F:metal ion binding"/>
    <property type="evidence" value="ECO:0007669"/>
    <property type="project" value="UniProtKB-KW"/>
</dbReference>
<feature type="domain" description="Alcohol dehydrogenase-like C-terminal" evidence="6">
    <location>
        <begin position="181"/>
        <end position="300"/>
    </location>
</feature>
<evidence type="ECO:0000313" key="9">
    <source>
        <dbReference type="Proteomes" id="UP000555407"/>
    </source>
</evidence>
<dbReference type="InterPro" id="IPR013149">
    <property type="entry name" value="ADH-like_C"/>
</dbReference>
<keyword evidence="5 8" id="KW-0560">Oxidoreductase</keyword>
<sequence length="345" mass="35932">MADVYACVVHAAGDLRIEERDAVAPGAGQVAVRIAYGGICGSDLHYYREGGVGDFRIRQPLVLGHEVVGRISHGTDGLAEGTPVGIHPATPCGSCAECLRDRRNICAYSNYLGSAARDPHIQGGFVQELIIPADQVRVLPAGLELRTAVLAEPLSVAIHAVRQAGVGAVDGKRVLVTGAGPIGLLAVAALRQAGAAEVVVSDLHETPLKLATQVGATHTVRVGDAEWPDEIDVAIEASGTAGGLRTCLERVRRGGTVVQVGSLPGGDTAFAGNVLMTRELTLTGAFRFDHEFDTAIEWLAGGLYVEPIVTHTFPLADAQTAFDLAGDRTSASKVLLDLSAVGHHP</sequence>
<dbReference type="InterPro" id="IPR013154">
    <property type="entry name" value="ADH-like_N"/>
</dbReference>
<comment type="caution">
    <text evidence="8">The sequence shown here is derived from an EMBL/GenBank/DDBJ whole genome shotgun (WGS) entry which is preliminary data.</text>
</comment>
<dbReference type="InterPro" id="IPR036291">
    <property type="entry name" value="NAD(P)-bd_dom_sf"/>
</dbReference>
<dbReference type="GO" id="GO:0050572">
    <property type="term" value="F:L-idonate 5-dehydrogenase [NAD(P)+] activity"/>
    <property type="evidence" value="ECO:0007669"/>
    <property type="project" value="UniProtKB-EC"/>
</dbReference>
<evidence type="ECO:0000256" key="2">
    <source>
        <dbReference type="ARBA" id="ARBA00008072"/>
    </source>
</evidence>
<keyword evidence="9" id="KW-1185">Reference proteome</keyword>
<dbReference type="RefSeq" id="WP_202891225.1">
    <property type="nucleotide sequence ID" value="NZ_JAASRO010000001.1"/>
</dbReference>
<dbReference type="AlphaFoldDB" id="A0A7X5VCU6"/>
<evidence type="ECO:0000256" key="4">
    <source>
        <dbReference type="ARBA" id="ARBA00022833"/>
    </source>
</evidence>
<comment type="similarity">
    <text evidence="2">Belongs to the zinc-containing alcohol dehydrogenase family.</text>
</comment>
<dbReference type="InterPro" id="IPR011032">
    <property type="entry name" value="GroES-like_sf"/>
</dbReference>
<organism evidence="8 9">
    <name type="scientific">Kribbella shirazensis</name>
    <dbReference type="NCBI Taxonomy" id="1105143"/>
    <lineage>
        <taxon>Bacteria</taxon>
        <taxon>Bacillati</taxon>
        <taxon>Actinomycetota</taxon>
        <taxon>Actinomycetes</taxon>
        <taxon>Propionibacteriales</taxon>
        <taxon>Kribbellaceae</taxon>
        <taxon>Kribbella</taxon>
    </lineage>
</organism>
<gene>
    <name evidence="8" type="ORF">BJY22_004601</name>
</gene>
<dbReference type="Proteomes" id="UP000555407">
    <property type="component" value="Unassembled WGS sequence"/>
</dbReference>
<name>A0A7X5VCU6_9ACTN</name>
<evidence type="ECO:0000313" key="8">
    <source>
        <dbReference type="EMBL" id="NIK58884.1"/>
    </source>
</evidence>